<sequence>MVALKIQTSSFPITIISSYSSPEQNVHTTLQEIQEIISSLPEEKIIIGADLNGHNTLWGYRSNDNRGKDILDFILANNLNIINKPDALPTFQRNNSVGWPDLILCSQSLIDSSINWEKGGKDQRLASSYRPISLLPTIGKVLEKLMTQRLTYHLESTNSLNDRQHDIREGKSVDTAINDLLSKIKTARRDGKHSLDANTCPVNINRLFHSLLQNRKVTLLTTQGRATKDQKQGCPQGLCSGPALWNLVANEILNEVWPDSVHIRAFADDFVLVIETDTNKSLVADTQSAITQFNSWCSENELAIPTEKTNYILFSKMVRSPKITWNGYKINRVKSFKYLGIHVDDRLNWLEHINKQGEKAIKMQQNLKRIAGGNWGISQIRRRTLYKTVIERMLAHGSSAWCLNPTFKMKRKLSSIQRPFLLHISGAYRTTPTAALQTLLGFSPLHMQLQFEVRFTSIYRLRIPLPPIITYTQPQDLEMKATGWSTHPSEHLKPNQMSFEDGEAYIARKDILNIFTDDSKTEH</sequence>
<dbReference type="Proteomes" id="UP000499080">
    <property type="component" value="Unassembled WGS sequence"/>
</dbReference>
<dbReference type="InterPro" id="IPR036691">
    <property type="entry name" value="Endo/exonu/phosph_ase_sf"/>
</dbReference>
<accession>A0A4Y2CNZ3</accession>
<dbReference type="PANTHER" id="PTHR36688:SF1">
    <property type="entry name" value="ENDONUCLEASE_EXONUCLEASE_PHOSPHATASE DOMAIN-CONTAINING PROTEIN"/>
    <property type="match status" value="1"/>
</dbReference>
<dbReference type="OrthoDB" id="6437248at2759"/>
<dbReference type="InterPro" id="IPR052560">
    <property type="entry name" value="RdDP_mobile_element"/>
</dbReference>
<dbReference type="PANTHER" id="PTHR36688">
    <property type="entry name" value="ENDO/EXONUCLEASE/PHOSPHATASE DOMAIN-CONTAINING PROTEIN"/>
    <property type="match status" value="1"/>
</dbReference>
<dbReference type="Pfam" id="PF14529">
    <property type="entry name" value="Exo_endo_phos_2"/>
    <property type="match status" value="1"/>
</dbReference>
<protein>
    <recommendedName>
        <fullName evidence="1">Reverse transcriptase domain-containing protein</fullName>
    </recommendedName>
</protein>
<dbReference type="SUPFAM" id="SSF56672">
    <property type="entry name" value="DNA/RNA polymerases"/>
    <property type="match status" value="1"/>
</dbReference>
<name>A0A4Y2CNZ3_ARAVE</name>
<dbReference type="InterPro" id="IPR005135">
    <property type="entry name" value="Endo/exonuclease/phosphatase"/>
</dbReference>
<keyword evidence="3" id="KW-1185">Reference proteome</keyword>
<dbReference type="GO" id="GO:0003824">
    <property type="term" value="F:catalytic activity"/>
    <property type="evidence" value="ECO:0007669"/>
    <property type="project" value="InterPro"/>
</dbReference>
<dbReference type="Gene3D" id="3.60.10.10">
    <property type="entry name" value="Endonuclease/exonuclease/phosphatase"/>
    <property type="match status" value="1"/>
</dbReference>
<dbReference type="InterPro" id="IPR043502">
    <property type="entry name" value="DNA/RNA_pol_sf"/>
</dbReference>
<dbReference type="PROSITE" id="PS50878">
    <property type="entry name" value="RT_POL"/>
    <property type="match status" value="1"/>
</dbReference>
<dbReference type="InterPro" id="IPR000477">
    <property type="entry name" value="RT_dom"/>
</dbReference>
<dbReference type="SUPFAM" id="SSF56219">
    <property type="entry name" value="DNase I-like"/>
    <property type="match status" value="1"/>
</dbReference>
<evidence type="ECO:0000313" key="2">
    <source>
        <dbReference type="EMBL" id="GBM05438.1"/>
    </source>
</evidence>
<evidence type="ECO:0000259" key="1">
    <source>
        <dbReference type="PROSITE" id="PS50878"/>
    </source>
</evidence>
<comment type="caution">
    <text evidence="2">The sequence shown here is derived from an EMBL/GenBank/DDBJ whole genome shotgun (WGS) entry which is preliminary data.</text>
</comment>
<dbReference type="EMBL" id="BGPR01000215">
    <property type="protein sequence ID" value="GBM05438.1"/>
    <property type="molecule type" value="Genomic_DNA"/>
</dbReference>
<evidence type="ECO:0000313" key="3">
    <source>
        <dbReference type="Proteomes" id="UP000499080"/>
    </source>
</evidence>
<dbReference type="CDD" id="cd01650">
    <property type="entry name" value="RT_nLTR_like"/>
    <property type="match status" value="1"/>
</dbReference>
<organism evidence="2 3">
    <name type="scientific">Araneus ventricosus</name>
    <name type="common">Orbweaver spider</name>
    <name type="synonym">Epeira ventricosa</name>
    <dbReference type="NCBI Taxonomy" id="182803"/>
    <lineage>
        <taxon>Eukaryota</taxon>
        <taxon>Metazoa</taxon>
        <taxon>Ecdysozoa</taxon>
        <taxon>Arthropoda</taxon>
        <taxon>Chelicerata</taxon>
        <taxon>Arachnida</taxon>
        <taxon>Araneae</taxon>
        <taxon>Araneomorphae</taxon>
        <taxon>Entelegynae</taxon>
        <taxon>Araneoidea</taxon>
        <taxon>Araneidae</taxon>
        <taxon>Araneus</taxon>
    </lineage>
</organism>
<dbReference type="AlphaFoldDB" id="A0A4Y2CNZ3"/>
<reference evidence="2 3" key="1">
    <citation type="journal article" date="2019" name="Sci. Rep.">
        <title>Orb-weaving spider Araneus ventricosus genome elucidates the spidroin gene catalogue.</title>
        <authorList>
            <person name="Kono N."/>
            <person name="Nakamura H."/>
            <person name="Ohtoshi R."/>
            <person name="Moran D.A.P."/>
            <person name="Shinohara A."/>
            <person name="Yoshida Y."/>
            <person name="Fujiwara M."/>
            <person name="Mori M."/>
            <person name="Tomita M."/>
            <person name="Arakawa K."/>
        </authorList>
    </citation>
    <scope>NUCLEOTIDE SEQUENCE [LARGE SCALE GENOMIC DNA]</scope>
</reference>
<dbReference type="GO" id="GO:0071897">
    <property type="term" value="P:DNA biosynthetic process"/>
    <property type="evidence" value="ECO:0007669"/>
    <property type="project" value="UniProtKB-ARBA"/>
</dbReference>
<proteinExistence type="predicted"/>
<feature type="domain" description="Reverse transcriptase" evidence="1">
    <location>
        <begin position="91"/>
        <end position="330"/>
    </location>
</feature>
<gene>
    <name evidence="2" type="primary">R1A1-elementORF2_322</name>
    <name evidence="2" type="ORF">AVEN_94740_1</name>
</gene>
<dbReference type="Pfam" id="PF00078">
    <property type="entry name" value="RVT_1"/>
    <property type="match status" value="1"/>
</dbReference>